<keyword evidence="3" id="KW-0805">Transcription regulation</keyword>
<evidence type="ECO:0000256" key="4">
    <source>
        <dbReference type="ARBA" id="ARBA00023054"/>
    </source>
</evidence>
<keyword evidence="5" id="KW-0804">Transcription</keyword>
<feature type="compositionally biased region" description="Acidic residues" evidence="7">
    <location>
        <begin position="178"/>
        <end position="193"/>
    </location>
</feature>
<dbReference type="OMA" id="TKIENWE"/>
<feature type="compositionally biased region" description="Low complexity" evidence="7">
    <location>
        <begin position="144"/>
        <end position="162"/>
    </location>
</feature>
<evidence type="ECO:0000256" key="1">
    <source>
        <dbReference type="ARBA" id="ARBA00004123"/>
    </source>
</evidence>
<dbReference type="InParanoid" id="A0A1X2HVJ5"/>
<name>A0A1X2HVJ5_SYNRA</name>
<sequence length="193" mass="22262">MDADLPGLVDNLSRQFEQCLESILADPQLKEADDPKEEKKDLDAHVQALKSITLELERRFKDIRLNCLQDNQLSVDESIRLLKRDIEIKQQAVERYTHKLDAWSQQLPVLKDKSRACLERRTDGRDFDEPVQHGYIPKSVQAKSQSQSQSQSQNQQEQQQQEEQQHGQPSTAPHGNANEEDDEDDEDAVFEEV</sequence>
<comment type="subcellular location">
    <subcellularLocation>
        <location evidence="1">Nucleus</location>
    </subcellularLocation>
</comment>
<keyword evidence="9" id="KW-1185">Reference proteome</keyword>
<dbReference type="InterPro" id="IPR021640">
    <property type="entry name" value="Mediator_Med28"/>
</dbReference>
<evidence type="ECO:0000313" key="8">
    <source>
        <dbReference type="EMBL" id="ORZ03573.1"/>
    </source>
</evidence>
<dbReference type="AlphaFoldDB" id="A0A1X2HVJ5"/>
<dbReference type="GO" id="GO:0005634">
    <property type="term" value="C:nucleus"/>
    <property type="evidence" value="ECO:0007669"/>
    <property type="project" value="UniProtKB-SubCell"/>
</dbReference>
<evidence type="ECO:0000256" key="5">
    <source>
        <dbReference type="ARBA" id="ARBA00023163"/>
    </source>
</evidence>
<reference evidence="8 9" key="1">
    <citation type="submission" date="2016-07" db="EMBL/GenBank/DDBJ databases">
        <title>Pervasive Adenine N6-methylation of Active Genes in Fungi.</title>
        <authorList>
            <consortium name="DOE Joint Genome Institute"/>
            <person name="Mondo S.J."/>
            <person name="Dannebaum R.O."/>
            <person name="Kuo R.C."/>
            <person name="Labutti K."/>
            <person name="Haridas S."/>
            <person name="Kuo A."/>
            <person name="Salamov A."/>
            <person name="Ahrendt S.R."/>
            <person name="Lipzen A."/>
            <person name="Sullivan W."/>
            <person name="Andreopoulos W.B."/>
            <person name="Clum A."/>
            <person name="Lindquist E."/>
            <person name="Daum C."/>
            <person name="Ramamoorthy G.K."/>
            <person name="Gryganskyi A."/>
            <person name="Culley D."/>
            <person name="Magnuson J.K."/>
            <person name="James T.Y."/>
            <person name="O'Malley M.A."/>
            <person name="Stajich J.E."/>
            <person name="Spatafora J.W."/>
            <person name="Visel A."/>
            <person name="Grigoriev I.V."/>
        </authorList>
    </citation>
    <scope>NUCLEOTIDE SEQUENCE [LARGE SCALE GENOMIC DNA]</scope>
    <source>
        <strain evidence="8 9">NRRL 2496</strain>
    </source>
</reference>
<evidence type="ECO:0000256" key="6">
    <source>
        <dbReference type="ARBA" id="ARBA00023242"/>
    </source>
</evidence>
<keyword evidence="6" id="KW-0539">Nucleus</keyword>
<evidence type="ECO:0000313" key="9">
    <source>
        <dbReference type="Proteomes" id="UP000242180"/>
    </source>
</evidence>
<gene>
    <name evidence="8" type="ORF">BCR43DRAFT_55441</name>
</gene>
<organism evidence="8 9">
    <name type="scientific">Syncephalastrum racemosum</name>
    <name type="common">Filamentous fungus</name>
    <dbReference type="NCBI Taxonomy" id="13706"/>
    <lineage>
        <taxon>Eukaryota</taxon>
        <taxon>Fungi</taxon>
        <taxon>Fungi incertae sedis</taxon>
        <taxon>Mucoromycota</taxon>
        <taxon>Mucoromycotina</taxon>
        <taxon>Mucoromycetes</taxon>
        <taxon>Mucorales</taxon>
        <taxon>Syncephalastraceae</taxon>
        <taxon>Syncephalastrum</taxon>
    </lineage>
</organism>
<keyword evidence="4" id="KW-0175">Coiled coil</keyword>
<dbReference type="OrthoDB" id="2286203at2759"/>
<protein>
    <submittedName>
        <fullName evidence="8">Uncharacterized protein</fullName>
    </submittedName>
</protein>
<feature type="compositionally biased region" description="Basic and acidic residues" evidence="7">
    <location>
        <begin position="121"/>
        <end position="131"/>
    </location>
</feature>
<dbReference type="Pfam" id="PF11594">
    <property type="entry name" value="Med28"/>
    <property type="match status" value="1"/>
</dbReference>
<evidence type="ECO:0000256" key="2">
    <source>
        <dbReference type="ARBA" id="ARBA00005571"/>
    </source>
</evidence>
<comment type="caution">
    <text evidence="8">The sequence shown here is derived from an EMBL/GenBank/DDBJ whole genome shotgun (WGS) entry which is preliminary data.</text>
</comment>
<feature type="region of interest" description="Disordered" evidence="7">
    <location>
        <begin position="121"/>
        <end position="193"/>
    </location>
</feature>
<accession>A0A1X2HVJ5</accession>
<evidence type="ECO:0000256" key="3">
    <source>
        <dbReference type="ARBA" id="ARBA00023015"/>
    </source>
</evidence>
<dbReference type="EMBL" id="MCGN01000001">
    <property type="protein sequence ID" value="ORZ03573.1"/>
    <property type="molecule type" value="Genomic_DNA"/>
</dbReference>
<dbReference type="Proteomes" id="UP000242180">
    <property type="component" value="Unassembled WGS sequence"/>
</dbReference>
<proteinExistence type="inferred from homology"/>
<comment type="similarity">
    <text evidence="2">Belongs to the Mediator complex subunit 28 family.</text>
</comment>
<evidence type="ECO:0000256" key="7">
    <source>
        <dbReference type="SAM" id="MobiDB-lite"/>
    </source>
</evidence>